<name>A0AA48WC51_9BURK</name>
<gene>
    <name evidence="1" type="primary">clpS</name>
    <name evidence="3" type="ORF">IV454_25285</name>
</gene>
<evidence type="ECO:0000313" key="4">
    <source>
        <dbReference type="Proteomes" id="UP000662888"/>
    </source>
</evidence>
<keyword evidence="3" id="KW-0645">Protease</keyword>
<dbReference type="EMBL" id="CP065053">
    <property type="protein sequence ID" value="QPI48789.1"/>
    <property type="molecule type" value="Genomic_DNA"/>
</dbReference>
<dbReference type="GO" id="GO:0008233">
    <property type="term" value="F:peptidase activity"/>
    <property type="evidence" value="ECO:0007669"/>
    <property type="project" value="UniProtKB-KW"/>
</dbReference>
<dbReference type="HAMAP" id="MF_00302">
    <property type="entry name" value="ClpS"/>
    <property type="match status" value="1"/>
</dbReference>
<comment type="subunit">
    <text evidence="1">Binds to the N-terminal domain of the chaperone ClpA.</text>
</comment>
<dbReference type="InterPro" id="IPR014719">
    <property type="entry name" value="Ribosomal_bL12_C/ClpS-like"/>
</dbReference>
<sequence length="273" mass="29521">MNHVSIAPGAPAPDLERVLQESFAACHRHHDRRLTLERVLVHVIEDDGARAILNDCMAAGKVAALHANLRTMVAEQLAEAANAHRWPSGWRAHLVALLAQCLPIGIAKLDHYLGRTILPSEQLEHALLKATVRGISMARPVDTGVLLFAIVRHRIGLAASALEEHGLDRYRLACRVAHGAGAEQDGALAPGSAQARLVMLNDDYTSMAFVVEVLESILAMSPDQAQASMMQIHQQGQADCGTFPVAIARAKADHIEALARERCEPLRVRLASA</sequence>
<feature type="domain" description="Adaptor protein ClpS core" evidence="2">
    <location>
        <begin position="195"/>
        <end position="268"/>
    </location>
</feature>
<organism evidence="3 4">
    <name type="scientific">Massilia antarctica</name>
    <dbReference type="NCBI Taxonomy" id="2765360"/>
    <lineage>
        <taxon>Bacteria</taxon>
        <taxon>Pseudomonadati</taxon>
        <taxon>Pseudomonadota</taxon>
        <taxon>Betaproteobacteria</taxon>
        <taxon>Burkholderiales</taxon>
        <taxon>Oxalobacteraceae</taxon>
        <taxon>Telluria group</taxon>
        <taxon>Massilia</taxon>
    </lineage>
</organism>
<comment type="similarity">
    <text evidence="1">Belongs to the ClpS family.</text>
</comment>
<proteinExistence type="inferred from homology"/>
<dbReference type="Pfam" id="PF02617">
    <property type="entry name" value="ClpS"/>
    <property type="match status" value="1"/>
</dbReference>
<evidence type="ECO:0000259" key="2">
    <source>
        <dbReference type="Pfam" id="PF02617"/>
    </source>
</evidence>
<dbReference type="GO" id="GO:0006508">
    <property type="term" value="P:proteolysis"/>
    <property type="evidence" value="ECO:0007669"/>
    <property type="project" value="UniProtKB-KW"/>
</dbReference>
<keyword evidence="3" id="KW-0378">Hydrolase</keyword>
<protein>
    <recommendedName>
        <fullName evidence="1">ATP-dependent Clp protease adapter protein ClpS</fullName>
    </recommendedName>
</protein>
<accession>A0AA48WC51</accession>
<dbReference type="SUPFAM" id="SSF54736">
    <property type="entry name" value="ClpS-like"/>
    <property type="match status" value="1"/>
</dbReference>
<evidence type="ECO:0000313" key="3">
    <source>
        <dbReference type="EMBL" id="QPI48789.1"/>
    </source>
</evidence>
<dbReference type="RefSeq" id="WP_206088391.1">
    <property type="nucleotide sequence ID" value="NZ_CP065053.1"/>
</dbReference>
<dbReference type="Gene3D" id="3.30.1390.10">
    <property type="match status" value="1"/>
</dbReference>
<dbReference type="InterPro" id="IPR036628">
    <property type="entry name" value="Clp_N_dom_sf"/>
</dbReference>
<keyword evidence="4" id="KW-1185">Reference proteome</keyword>
<dbReference type="InterPro" id="IPR022935">
    <property type="entry name" value="ClpS"/>
</dbReference>
<reference evidence="3 4" key="1">
    <citation type="submission" date="2020-11" db="EMBL/GenBank/DDBJ databases">
        <authorList>
            <person name="Sun Q."/>
        </authorList>
    </citation>
    <scope>NUCLEOTIDE SEQUENCE [LARGE SCALE GENOMIC DNA]</scope>
    <source>
        <strain evidence="3 4">P8398</strain>
    </source>
</reference>
<dbReference type="Gene3D" id="1.10.1780.10">
    <property type="entry name" value="Clp, N-terminal domain"/>
    <property type="match status" value="1"/>
</dbReference>
<evidence type="ECO:0000256" key="1">
    <source>
        <dbReference type="HAMAP-Rule" id="MF_00302"/>
    </source>
</evidence>
<comment type="function">
    <text evidence="1">Involved in the modulation of the specificity of the ClpAP-mediated ATP-dependent protein degradation.</text>
</comment>
<dbReference type="InterPro" id="IPR003769">
    <property type="entry name" value="ClpS_core"/>
</dbReference>
<dbReference type="Proteomes" id="UP000662888">
    <property type="component" value="Chromosome"/>
</dbReference>